<feature type="compositionally biased region" description="Acidic residues" evidence="2">
    <location>
        <begin position="167"/>
        <end position="177"/>
    </location>
</feature>
<organism evidence="3 4">
    <name type="scientific">Elaeophora elaphi</name>
    <dbReference type="NCBI Taxonomy" id="1147741"/>
    <lineage>
        <taxon>Eukaryota</taxon>
        <taxon>Metazoa</taxon>
        <taxon>Ecdysozoa</taxon>
        <taxon>Nematoda</taxon>
        <taxon>Chromadorea</taxon>
        <taxon>Rhabditida</taxon>
        <taxon>Spirurina</taxon>
        <taxon>Spiruromorpha</taxon>
        <taxon>Filarioidea</taxon>
        <taxon>Onchocercidae</taxon>
        <taxon>Elaeophora</taxon>
    </lineage>
</organism>
<proteinExistence type="predicted"/>
<dbReference type="Proteomes" id="UP000050640">
    <property type="component" value="Unplaced"/>
</dbReference>
<name>A0A0R3S0W0_9BILA</name>
<evidence type="ECO:0000256" key="1">
    <source>
        <dbReference type="SAM" id="Coils"/>
    </source>
</evidence>
<protein>
    <submittedName>
        <fullName evidence="4">Uncharacterized protein</fullName>
    </submittedName>
</protein>
<evidence type="ECO:0000313" key="3">
    <source>
        <dbReference type="Proteomes" id="UP000050640"/>
    </source>
</evidence>
<feature type="region of interest" description="Disordered" evidence="2">
    <location>
        <begin position="35"/>
        <end position="79"/>
    </location>
</feature>
<keyword evidence="3" id="KW-1185">Reference proteome</keyword>
<dbReference type="AlphaFoldDB" id="A0A0R3S0W0"/>
<reference evidence="4" key="1">
    <citation type="submission" date="2017-02" db="UniProtKB">
        <authorList>
            <consortium name="WormBaseParasite"/>
        </authorList>
    </citation>
    <scope>IDENTIFICATION</scope>
</reference>
<keyword evidence="1" id="KW-0175">Coiled coil</keyword>
<dbReference type="WBParaSite" id="EEL_0000827901-mRNA-1">
    <property type="protein sequence ID" value="EEL_0000827901-mRNA-1"/>
    <property type="gene ID" value="EEL_0000827901"/>
</dbReference>
<feature type="compositionally biased region" description="Polar residues" evidence="2">
    <location>
        <begin position="36"/>
        <end position="47"/>
    </location>
</feature>
<evidence type="ECO:0000313" key="4">
    <source>
        <dbReference type="WBParaSite" id="EEL_0000827901-mRNA-1"/>
    </source>
</evidence>
<accession>A0A0R3S0W0</accession>
<dbReference type="STRING" id="1147741.A0A0R3S0W0"/>
<evidence type="ECO:0000256" key="2">
    <source>
        <dbReference type="SAM" id="MobiDB-lite"/>
    </source>
</evidence>
<feature type="coiled-coil region" evidence="1">
    <location>
        <begin position="87"/>
        <end position="114"/>
    </location>
</feature>
<feature type="region of interest" description="Disordered" evidence="2">
    <location>
        <begin position="167"/>
        <end position="186"/>
    </location>
</feature>
<sequence>MINHLKGKVNASIASLPSIFGTVANAKGISEDAITHSDTTTNSSPQKVSPGVVQGRSQSPAQLSEPDHLSDDSESPDISIQKGCEQCETHRQRVAELEQTLEAKRIELKNTRELMRRIGVIAGSLLESCTDFDKQWVTHSRKVYSQIQSQKFIYDFNIFLYFADDDDDDKEEEEEEKGDWKKEGKF</sequence>